<comment type="caution">
    <text evidence="4">The sequence shown here is derived from an EMBL/GenBank/DDBJ whole genome shotgun (WGS) entry which is preliminary data.</text>
</comment>
<gene>
    <name evidence="4" type="ORF">KB893_000265</name>
</gene>
<evidence type="ECO:0000313" key="4">
    <source>
        <dbReference type="EMBL" id="MBS7455569.1"/>
    </source>
</evidence>
<dbReference type="Gene3D" id="2.120.10.30">
    <property type="entry name" value="TolB, C-terminal domain"/>
    <property type="match status" value="1"/>
</dbReference>
<name>A0AAP2C7W0_9GAMM</name>
<dbReference type="InterPro" id="IPR008914">
    <property type="entry name" value="PEBP"/>
</dbReference>
<dbReference type="SUPFAM" id="SSF50952">
    <property type="entry name" value="Soluble quinoprotein glucose dehydrogenase"/>
    <property type="match status" value="1"/>
</dbReference>
<dbReference type="InterPro" id="IPR011041">
    <property type="entry name" value="Quinoprot_gluc/sorb_DH_b-prop"/>
</dbReference>
<dbReference type="RefSeq" id="WP_213173288.1">
    <property type="nucleotide sequence ID" value="NZ_JAGQFT020000001.1"/>
</dbReference>
<proteinExistence type="predicted"/>
<dbReference type="PANTHER" id="PTHR33546">
    <property type="entry name" value="LARGE, MULTIFUNCTIONAL SECRETED PROTEIN-RELATED"/>
    <property type="match status" value="1"/>
</dbReference>
<dbReference type="NCBIfam" id="TIGR00481">
    <property type="entry name" value="YbhB/YbcL family Raf kinase inhibitor-like protein"/>
    <property type="match status" value="1"/>
</dbReference>
<sequence length="605" mass="65063">MFPVPNRLAIALALAAAPSPILAQQDETTRVSTQAHVVMPAKTDATPARIRSLQVPDGFRIAPFATGLKNARILAVSPEGRVYLSRRDEGDVLLLEDRDGDGRADGEPRTVARRPGAHGIAIHDGRFYLATVKELFVAEIQPDGGLGELRMLIDDLPDGGQHANRVLAFGPDGQIYYSAGSTCNACNETNPENATLLRISPDGKSRTIFASGLRNTIGYDWNPETGELWGMDQGIDFLGDDAQPEELNRIVQGKQYGWPHVHGDGRITPWTTPAGDIAKQQWRSMSEPMAMGYTAHAAAMQMVFYPGGDFPAEYEGDAFVTMRGSWNRQPPSGYELVRLRFDDQGRPQGFEPFVTGFVADDGSSHFARPVGLAVAGDGALLMSDDANGVIYRISHEDGDAGAAADRAGRARDDGEVPAGPMQDQARRGSGVPVAIERDALATEGSLRVSSPDLGSGAAIPTRFSEYGEGLSPALRWSPVEGAASYLVIVEDPDARPTTPFVHWVAWNIPGDLSELPQGLQEQARLTDPEGVLQGRTSRGSTGWFGPRPPVGDPPHHYHFQVFALDTRLDLQPGADRDTVLAAAEGHVIAAGELVGTYQQQTPPTK</sequence>
<keyword evidence="2" id="KW-0732">Signal</keyword>
<dbReference type="InterPro" id="IPR005247">
    <property type="entry name" value="YbhB_YbcL/LppC-like"/>
</dbReference>
<evidence type="ECO:0000256" key="1">
    <source>
        <dbReference type="SAM" id="MobiDB-lite"/>
    </source>
</evidence>
<reference evidence="4 5" key="1">
    <citation type="journal article" date="2021" name="Microbiol. Resour. Announc.">
        <title>Draft Genome Sequence of Coralloluteibacterium stylophorae LMG 29479T.</title>
        <authorList>
            <person name="Karlyshev A.V."/>
            <person name="Kudryashova E.B."/>
            <person name="Ariskina E.V."/>
            <person name="Conroy A.P."/>
            <person name="Abidueva E.Y."/>
        </authorList>
    </citation>
    <scope>NUCLEOTIDE SEQUENCE [LARGE SCALE GENOMIC DNA]</scope>
    <source>
        <strain evidence="4 5">LMG 29479</strain>
    </source>
</reference>
<evidence type="ECO:0000313" key="5">
    <source>
        <dbReference type="Proteomes" id="UP000675747"/>
    </source>
</evidence>
<feature type="chain" id="PRO_5042910932" evidence="2">
    <location>
        <begin position="24"/>
        <end position="605"/>
    </location>
</feature>
<feature type="region of interest" description="Disordered" evidence="1">
    <location>
        <begin position="527"/>
        <end position="548"/>
    </location>
</feature>
<keyword evidence="4" id="KW-0649">Protein kinase inhibitor</keyword>
<dbReference type="InterPro" id="IPR036610">
    <property type="entry name" value="PEBP-like_sf"/>
</dbReference>
<dbReference type="Pfam" id="PF01161">
    <property type="entry name" value="PBP"/>
    <property type="match status" value="1"/>
</dbReference>
<dbReference type="Gene3D" id="3.90.280.10">
    <property type="entry name" value="PEBP-like"/>
    <property type="match status" value="1"/>
</dbReference>
<dbReference type="InterPro" id="IPR012938">
    <property type="entry name" value="Glc/Sorbosone_DH"/>
</dbReference>
<dbReference type="SUPFAM" id="SSF49777">
    <property type="entry name" value="PEBP-like"/>
    <property type="match status" value="1"/>
</dbReference>
<dbReference type="Proteomes" id="UP000675747">
    <property type="component" value="Unassembled WGS sequence"/>
</dbReference>
<feature type="region of interest" description="Disordered" evidence="1">
    <location>
        <begin position="402"/>
        <end position="431"/>
    </location>
</feature>
<dbReference type="EMBL" id="JAGQFT020000001">
    <property type="protein sequence ID" value="MBS7455569.1"/>
    <property type="molecule type" value="Genomic_DNA"/>
</dbReference>
<dbReference type="GO" id="GO:0004860">
    <property type="term" value="F:protein kinase inhibitor activity"/>
    <property type="evidence" value="ECO:0007669"/>
    <property type="project" value="UniProtKB-KW"/>
</dbReference>
<accession>A0AAP2C7W0</accession>
<dbReference type="AlphaFoldDB" id="A0AAP2C7W0"/>
<feature type="domain" description="Glucose/Sorbosone dehydrogenase" evidence="3">
    <location>
        <begin position="145"/>
        <end position="321"/>
    </location>
</feature>
<evidence type="ECO:0000256" key="2">
    <source>
        <dbReference type="SAM" id="SignalP"/>
    </source>
</evidence>
<dbReference type="Pfam" id="PF07995">
    <property type="entry name" value="GSDH"/>
    <property type="match status" value="1"/>
</dbReference>
<keyword evidence="5" id="KW-1185">Reference proteome</keyword>
<dbReference type="CDD" id="cd00865">
    <property type="entry name" value="PEBP_bact_arch"/>
    <property type="match status" value="1"/>
</dbReference>
<organism evidence="4 5">
    <name type="scientific">Coralloluteibacterium stylophorae</name>
    <dbReference type="NCBI Taxonomy" id="1776034"/>
    <lineage>
        <taxon>Bacteria</taxon>
        <taxon>Pseudomonadati</taxon>
        <taxon>Pseudomonadota</taxon>
        <taxon>Gammaproteobacteria</taxon>
        <taxon>Lysobacterales</taxon>
        <taxon>Lysobacteraceae</taxon>
        <taxon>Coralloluteibacterium</taxon>
    </lineage>
</organism>
<evidence type="ECO:0000259" key="3">
    <source>
        <dbReference type="Pfam" id="PF07995"/>
    </source>
</evidence>
<dbReference type="InterPro" id="IPR011042">
    <property type="entry name" value="6-blade_b-propeller_TolB-like"/>
</dbReference>
<protein>
    <submittedName>
        <fullName evidence="4">YbhB/YbcL family Raf kinase inhibitor-like protein</fullName>
    </submittedName>
</protein>
<feature type="signal peptide" evidence="2">
    <location>
        <begin position="1"/>
        <end position="23"/>
    </location>
</feature>
<dbReference type="PANTHER" id="PTHR33546:SF1">
    <property type="entry name" value="LARGE, MULTIFUNCTIONAL SECRETED PROTEIN"/>
    <property type="match status" value="1"/>
</dbReference>